<organism evidence="1 2">
    <name type="scientific">Phanerochaete sordida</name>
    <dbReference type="NCBI Taxonomy" id="48140"/>
    <lineage>
        <taxon>Eukaryota</taxon>
        <taxon>Fungi</taxon>
        <taxon>Dikarya</taxon>
        <taxon>Basidiomycota</taxon>
        <taxon>Agaricomycotina</taxon>
        <taxon>Agaricomycetes</taxon>
        <taxon>Polyporales</taxon>
        <taxon>Phanerochaetaceae</taxon>
        <taxon>Phanerochaete</taxon>
    </lineage>
</organism>
<sequence length="223" mass="23594">MDQVMPANVNGNSSTPLPKPIADHPTWVGIAVGVQNYSCSAEGIWTTLGAGAVTEIFDTSCVPLSAQGAYATYIYKVWTSASPDMSASELVSVSGMLNLPGALGQHYFAKNPTNASDPALYAVWDFRGGRLKNDPNVANAWGMGLRVGQVPSPDDPVLDSTWLALTPFLVDGKPVGQIADQVFRVNTNGGNPPASCKPGSPMLNVRSVNTFWFYGGAWKDTIG</sequence>
<dbReference type="OrthoDB" id="1859733at2759"/>
<proteinExistence type="predicted"/>
<name>A0A9P3LIP8_9APHY</name>
<protein>
    <submittedName>
        <fullName evidence="1">Uncharacterized protein</fullName>
    </submittedName>
</protein>
<gene>
    <name evidence="1" type="ORF">PsYK624_115810</name>
</gene>
<evidence type="ECO:0000313" key="1">
    <source>
        <dbReference type="EMBL" id="GJE95397.1"/>
    </source>
</evidence>
<accession>A0A9P3LIP8</accession>
<dbReference type="AlphaFoldDB" id="A0A9P3LIP8"/>
<keyword evidence="2" id="KW-1185">Reference proteome</keyword>
<dbReference type="Proteomes" id="UP000703269">
    <property type="component" value="Unassembled WGS sequence"/>
</dbReference>
<reference evidence="1 2" key="1">
    <citation type="submission" date="2021-08" db="EMBL/GenBank/DDBJ databases">
        <title>Draft Genome Sequence of Phanerochaete sordida strain YK-624.</title>
        <authorList>
            <person name="Mori T."/>
            <person name="Dohra H."/>
            <person name="Suzuki T."/>
            <person name="Kawagishi H."/>
            <person name="Hirai H."/>
        </authorList>
    </citation>
    <scope>NUCLEOTIDE SEQUENCE [LARGE SCALE GENOMIC DNA]</scope>
    <source>
        <strain evidence="1 2">YK-624</strain>
    </source>
</reference>
<dbReference type="PANTHER" id="PTHR35567:SF1">
    <property type="entry name" value="CONSERVED FUNGAL PROTEIN (AFU_ORTHOLOGUE AFUA_1G14230)"/>
    <property type="match status" value="1"/>
</dbReference>
<dbReference type="EMBL" id="BPQB01000048">
    <property type="protein sequence ID" value="GJE95397.1"/>
    <property type="molecule type" value="Genomic_DNA"/>
</dbReference>
<evidence type="ECO:0000313" key="2">
    <source>
        <dbReference type="Proteomes" id="UP000703269"/>
    </source>
</evidence>
<dbReference type="InterPro" id="IPR021851">
    <property type="entry name" value="DUF3455"/>
</dbReference>
<dbReference type="Pfam" id="PF11937">
    <property type="entry name" value="DUF3455"/>
    <property type="match status" value="1"/>
</dbReference>
<comment type="caution">
    <text evidence="1">The sequence shown here is derived from an EMBL/GenBank/DDBJ whole genome shotgun (WGS) entry which is preliminary data.</text>
</comment>
<dbReference type="PANTHER" id="PTHR35567">
    <property type="entry name" value="MALATE DEHYDROGENASE (AFU_ORTHOLOGUE AFUA_2G13800)"/>
    <property type="match status" value="1"/>
</dbReference>